<evidence type="ECO:0000313" key="3">
    <source>
        <dbReference type="Proteomes" id="UP000245474"/>
    </source>
</evidence>
<keyword evidence="3" id="KW-1185">Reference proteome</keyword>
<evidence type="ECO:0000256" key="1">
    <source>
        <dbReference type="SAM" id="MobiDB-lite"/>
    </source>
</evidence>
<name>A0A2U2MXZ0_9GAMM</name>
<comment type="caution">
    <text evidence="2">The sequence shown here is derived from an EMBL/GenBank/DDBJ whole genome shotgun (WGS) entry which is preliminary data.</text>
</comment>
<organism evidence="2 3">
    <name type="scientific">Sediminicurvatus halobius</name>
    <dbReference type="NCBI Taxonomy" id="2182432"/>
    <lineage>
        <taxon>Bacteria</taxon>
        <taxon>Pseudomonadati</taxon>
        <taxon>Pseudomonadota</taxon>
        <taxon>Gammaproteobacteria</taxon>
        <taxon>Chromatiales</taxon>
        <taxon>Ectothiorhodospiraceae</taxon>
        <taxon>Sediminicurvatus</taxon>
    </lineage>
</organism>
<dbReference type="Proteomes" id="UP000245474">
    <property type="component" value="Unassembled WGS sequence"/>
</dbReference>
<sequence length="72" mass="7709">MSATVHIFPGDHWRDTTARVTRAGYLVHVTPGSGQLRGRPHADNFARQKRPRHHGQYVGALPGGGPEGGDAA</sequence>
<proteinExistence type="predicted"/>
<protein>
    <submittedName>
        <fullName evidence="2">Uncharacterized protein</fullName>
    </submittedName>
</protein>
<reference evidence="2 3" key="1">
    <citation type="submission" date="2018-05" db="EMBL/GenBank/DDBJ databases">
        <title>Spiribacter halobius sp. nov., a moderately halophilic bacterium isolated from marine solar saltern.</title>
        <authorList>
            <person name="Zheng W.-S."/>
            <person name="Lu D.-C."/>
            <person name="Du Z.-J."/>
        </authorList>
    </citation>
    <scope>NUCLEOTIDE SEQUENCE [LARGE SCALE GENOMIC DNA]</scope>
    <source>
        <strain evidence="2 3">E85</strain>
    </source>
</reference>
<gene>
    <name evidence="2" type="ORF">DEM34_14840</name>
</gene>
<dbReference type="AlphaFoldDB" id="A0A2U2MXZ0"/>
<dbReference type="EMBL" id="QFFI01000027">
    <property type="protein sequence ID" value="PWG61740.1"/>
    <property type="molecule type" value="Genomic_DNA"/>
</dbReference>
<feature type="region of interest" description="Disordered" evidence="1">
    <location>
        <begin position="46"/>
        <end position="72"/>
    </location>
</feature>
<feature type="compositionally biased region" description="Gly residues" evidence="1">
    <location>
        <begin position="61"/>
        <end position="72"/>
    </location>
</feature>
<dbReference type="RefSeq" id="WP_109679612.1">
    <property type="nucleotide sequence ID" value="NZ_CP086615.1"/>
</dbReference>
<accession>A0A2U2MXZ0</accession>
<evidence type="ECO:0000313" key="2">
    <source>
        <dbReference type="EMBL" id="PWG61740.1"/>
    </source>
</evidence>